<evidence type="ECO:0000256" key="1">
    <source>
        <dbReference type="SAM" id="MobiDB-lite"/>
    </source>
</evidence>
<comment type="caution">
    <text evidence="2">The sequence shown here is derived from an EMBL/GenBank/DDBJ whole genome shotgun (WGS) entry which is preliminary data.</text>
</comment>
<proteinExistence type="predicted"/>
<feature type="region of interest" description="Disordered" evidence="1">
    <location>
        <begin position="1"/>
        <end position="52"/>
    </location>
</feature>
<reference evidence="2" key="2">
    <citation type="submission" date="2013-06" db="EMBL/GenBank/DDBJ databases">
        <title>Draft genome sequence of Clostridium hylemonae (DSM 15053).</title>
        <authorList>
            <person name="Sudarsanam P."/>
            <person name="Ley R."/>
            <person name="Guruge J."/>
            <person name="Turnbaugh P.J."/>
            <person name="Mahowald M."/>
            <person name="Liep D."/>
            <person name="Gordon J."/>
        </authorList>
    </citation>
    <scope>NUCLEOTIDE SEQUENCE</scope>
    <source>
        <strain evidence="2">DSM 15053</strain>
    </source>
</reference>
<dbReference type="STRING" id="553973.CLOHYLEM_05885"/>
<keyword evidence="3" id="KW-1185">Reference proteome</keyword>
<dbReference type="AlphaFoldDB" id="C0C166"/>
<feature type="compositionally biased region" description="Polar residues" evidence="1">
    <location>
        <begin position="42"/>
        <end position="52"/>
    </location>
</feature>
<evidence type="ECO:0000313" key="3">
    <source>
        <dbReference type="Proteomes" id="UP000004893"/>
    </source>
</evidence>
<name>C0C166_9FIRM</name>
<dbReference type="HOGENOM" id="CLU_3078399_0_0_9"/>
<dbReference type="EMBL" id="ABYI02000022">
    <property type="protein sequence ID" value="EEG73880.1"/>
    <property type="molecule type" value="Genomic_DNA"/>
</dbReference>
<evidence type="ECO:0000313" key="2">
    <source>
        <dbReference type="EMBL" id="EEG73880.1"/>
    </source>
</evidence>
<accession>C0C166</accession>
<reference evidence="2" key="1">
    <citation type="submission" date="2009-02" db="EMBL/GenBank/DDBJ databases">
        <authorList>
            <person name="Fulton L."/>
            <person name="Clifton S."/>
            <person name="Fulton B."/>
            <person name="Xu J."/>
            <person name="Minx P."/>
            <person name="Pepin K.H."/>
            <person name="Johnson M."/>
            <person name="Bhonagiri V."/>
            <person name="Nash W.E."/>
            <person name="Mardis E.R."/>
            <person name="Wilson R.K."/>
        </authorList>
    </citation>
    <scope>NUCLEOTIDE SEQUENCE [LARGE SCALE GENOMIC DNA]</scope>
    <source>
        <strain evidence="2">DSM 15053</strain>
    </source>
</reference>
<protein>
    <submittedName>
        <fullName evidence="2">Uncharacterized protein</fullName>
    </submittedName>
</protein>
<sequence>MQKRRIKSLTAYKRSTGNCPDLKREEKGVRPRLTPNKEVLRNIQTGQSASGM</sequence>
<gene>
    <name evidence="2" type="ORF">CLOHYLEM_05885</name>
</gene>
<dbReference type="Proteomes" id="UP000004893">
    <property type="component" value="Unassembled WGS sequence"/>
</dbReference>
<organism evidence="2 3">
    <name type="scientific">[Clostridium] hylemonae DSM 15053</name>
    <dbReference type="NCBI Taxonomy" id="553973"/>
    <lineage>
        <taxon>Bacteria</taxon>
        <taxon>Bacillati</taxon>
        <taxon>Bacillota</taxon>
        <taxon>Clostridia</taxon>
        <taxon>Lachnospirales</taxon>
        <taxon>Lachnospiraceae</taxon>
    </lineage>
</organism>